<evidence type="ECO:0000313" key="10">
    <source>
        <dbReference type="Proteomes" id="UP001501407"/>
    </source>
</evidence>
<keyword evidence="10" id="KW-1185">Reference proteome</keyword>
<dbReference type="Gene3D" id="1.10.3720.10">
    <property type="entry name" value="MetI-like"/>
    <property type="match status" value="1"/>
</dbReference>
<feature type="transmembrane region" description="Helical" evidence="7">
    <location>
        <begin position="140"/>
        <end position="163"/>
    </location>
</feature>
<gene>
    <name evidence="9" type="ORF">GCM10025760_09930</name>
</gene>
<comment type="subcellular location">
    <subcellularLocation>
        <location evidence="1 7">Cell membrane</location>
        <topology evidence="1 7">Multi-pass membrane protein</topology>
    </subcellularLocation>
</comment>
<feature type="transmembrane region" description="Helical" evidence="7">
    <location>
        <begin position="194"/>
        <end position="214"/>
    </location>
</feature>
<evidence type="ECO:0000313" key="9">
    <source>
        <dbReference type="EMBL" id="GAA5088022.1"/>
    </source>
</evidence>
<evidence type="ECO:0000256" key="2">
    <source>
        <dbReference type="ARBA" id="ARBA00022448"/>
    </source>
</evidence>
<evidence type="ECO:0000256" key="7">
    <source>
        <dbReference type="RuleBase" id="RU363032"/>
    </source>
</evidence>
<protein>
    <submittedName>
        <fullName evidence="9">Sugar ABC transporter permease</fullName>
    </submittedName>
</protein>
<feature type="transmembrane region" description="Helical" evidence="7">
    <location>
        <begin position="91"/>
        <end position="112"/>
    </location>
</feature>
<dbReference type="Proteomes" id="UP001501407">
    <property type="component" value="Unassembled WGS sequence"/>
</dbReference>
<feature type="domain" description="ABC transmembrane type-1" evidence="8">
    <location>
        <begin position="54"/>
        <end position="267"/>
    </location>
</feature>
<evidence type="ECO:0000256" key="6">
    <source>
        <dbReference type="ARBA" id="ARBA00023136"/>
    </source>
</evidence>
<sequence length="278" mass="30012">MLPALAVYLYVVLVPTVQGAAYSFTDWSSSSLDKTFIGWENYIEIFKGDAGPATIRTLFIAFVTVVAQNVIGLGLALLLNGAIRGRNVLRTIIFAPLVVSALVVGYLFKYIFGPPDIGGINTVLAALGMEQVDFLGNPTIALWIIIVTIIWQFTGSTMVIYLAGLQGVPAELLEAASLDGAGFWQRFWFIMRPLLAPAITINLMLGLIGGLKIFDQIFSLTGGGPAGQTQTISTLIYQLFSQFGQYGKSAALAMVLAVAVAILAFVQFSVLRRQEQYS</sequence>
<comment type="caution">
    <text evidence="9">The sequence shown here is derived from an EMBL/GenBank/DDBJ whole genome shotgun (WGS) entry which is preliminary data.</text>
</comment>
<evidence type="ECO:0000256" key="4">
    <source>
        <dbReference type="ARBA" id="ARBA00022692"/>
    </source>
</evidence>
<dbReference type="PROSITE" id="PS50928">
    <property type="entry name" value="ABC_TM1"/>
    <property type="match status" value="1"/>
</dbReference>
<evidence type="ECO:0000259" key="8">
    <source>
        <dbReference type="PROSITE" id="PS50928"/>
    </source>
</evidence>
<dbReference type="PANTHER" id="PTHR30193:SF41">
    <property type="entry name" value="DIACETYLCHITOBIOSE UPTAKE SYSTEM PERMEASE PROTEIN NGCF"/>
    <property type="match status" value="1"/>
</dbReference>
<evidence type="ECO:0000256" key="5">
    <source>
        <dbReference type="ARBA" id="ARBA00022989"/>
    </source>
</evidence>
<evidence type="ECO:0000256" key="3">
    <source>
        <dbReference type="ARBA" id="ARBA00022475"/>
    </source>
</evidence>
<dbReference type="InterPro" id="IPR000515">
    <property type="entry name" value="MetI-like"/>
</dbReference>
<reference evidence="10" key="1">
    <citation type="journal article" date="2019" name="Int. J. Syst. Evol. Microbiol.">
        <title>The Global Catalogue of Microorganisms (GCM) 10K type strain sequencing project: providing services to taxonomists for standard genome sequencing and annotation.</title>
        <authorList>
            <consortium name="The Broad Institute Genomics Platform"/>
            <consortium name="The Broad Institute Genome Sequencing Center for Infectious Disease"/>
            <person name="Wu L."/>
            <person name="Ma J."/>
        </authorList>
    </citation>
    <scope>NUCLEOTIDE SEQUENCE [LARGE SCALE GENOMIC DNA]</scope>
    <source>
        <strain evidence="10">JCM 18959</strain>
    </source>
</reference>
<dbReference type="InterPro" id="IPR035906">
    <property type="entry name" value="MetI-like_sf"/>
</dbReference>
<dbReference type="EMBL" id="BAABKZ010000001">
    <property type="protein sequence ID" value="GAA5088022.1"/>
    <property type="molecule type" value="Genomic_DNA"/>
</dbReference>
<keyword evidence="4 7" id="KW-0812">Transmembrane</keyword>
<accession>A0ABP9M394</accession>
<dbReference type="PANTHER" id="PTHR30193">
    <property type="entry name" value="ABC TRANSPORTER PERMEASE PROTEIN"/>
    <property type="match status" value="1"/>
</dbReference>
<dbReference type="SUPFAM" id="SSF161098">
    <property type="entry name" value="MetI-like"/>
    <property type="match status" value="1"/>
</dbReference>
<name>A0ABP9M394_9MICO</name>
<dbReference type="Pfam" id="PF00528">
    <property type="entry name" value="BPD_transp_1"/>
    <property type="match status" value="1"/>
</dbReference>
<organism evidence="9 10">
    <name type="scientific">Microbacterium yannicii</name>
    <dbReference type="NCBI Taxonomy" id="671622"/>
    <lineage>
        <taxon>Bacteria</taxon>
        <taxon>Bacillati</taxon>
        <taxon>Actinomycetota</taxon>
        <taxon>Actinomycetes</taxon>
        <taxon>Micrococcales</taxon>
        <taxon>Microbacteriaceae</taxon>
        <taxon>Microbacterium</taxon>
    </lineage>
</organism>
<proteinExistence type="inferred from homology"/>
<keyword evidence="6 7" id="KW-0472">Membrane</keyword>
<feature type="transmembrane region" description="Helical" evidence="7">
    <location>
        <begin position="58"/>
        <end position="79"/>
    </location>
</feature>
<dbReference type="InterPro" id="IPR051393">
    <property type="entry name" value="ABC_transporter_permease"/>
</dbReference>
<keyword evidence="5 7" id="KW-1133">Transmembrane helix</keyword>
<dbReference type="CDD" id="cd06261">
    <property type="entry name" value="TM_PBP2"/>
    <property type="match status" value="1"/>
</dbReference>
<keyword evidence="3" id="KW-1003">Cell membrane</keyword>
<keyword evidence="2 7" id="KW-0813">Transport</keyword>
<comment type="similarity">
    <text evidence="7">Belongs to the binding-protein-dependent transport system permease family.</text>
</comment>
<evidence type="ECO:0000256" key="1">
    <source>
        <dbReference type="ARBA" id="ARBA00004651"/>
    </source>
</evidence>
<feature type="transmembrane region" description="Helical" evidence="7">
    <location>
        <begin position="250"/>
        <end position="271"/>
    </location>
</feature>